<evidence type="ECO:0000313" key="2">
    <source>
        <dbReference type="EMBL" id="KAK8771598.1"/>
    </source>
</evidence>
<feature type="compositionally biased region" description="Basic and acidic residues" evidence="1">
    <location>
        <begin position="51"/>
        <end position="61"/>
    </location>
</feature>
<sequence length="231" mass="25917">MRSELMTQQCAARWLRTASCRVVPVIVDDQVVPSKQTRPAVPGTTSTEHTPQNDRPRKEVNRQMPRKKFFPDDESDHDKLARLVTPLWRMPYSKQLQIKHKNLSRTMRQLGQRLQAAGIDFPVDPQNLPCPLRPVLPSTFFAMGCLRPLPRAVSVNPPPILWCAHVQPVVEQYRNKDEFSIRQGPDGAPKTVGFLLGSPSGGDPVVCVSPERVVVCKESHRRVAQVGGTFS</sequence>
<dbReference type="PANTHER" id="PTHR45904">
    <property type="entry name" value="TRNA (URACIL-5-)-METHYLTRANSFERASE"/>
    <property type="match status" value="1"/>
</dbReference>
<organism evidence="2 3">
    <name type="scientific">Amblyomma americanum</name>
    <name type="common">Lone star tick</name>
    <dbReference type="NCBI Taxonomy" id="6943"/>
    <lineage>
        <taxon>Eukaryota</taxon>
        <taxon>Metazoa</taxon>
        <taxon>Ecdysozoa</taxon>
        <taxon>Arthropoda</taxon>
        <taxon>Chelicerata</taxon>
        <taxon>Arachnida</taxon>
        <taxon>Acari</taxon>
        <taxon>Parasitiformes</taxon>
        <taxon>Ixodida</taxon>
        <taxon>Ixodoidea</taxon>
        <taxon>Ixodidae</taxon>
        <taxon>Amblyomminae</taxon>
        <taxon>Amblyomma</taxon>
    </lineage>
</organism>
<dbReference type="AlphaFoldDB" id="A0AAQ4EAE8"/>
<keyword evidence="3" id="KW-1185">Reference proteome</keyword>
<evidence type="ECO:0000256" key="1">
    <source>
        <dbReference type="SAM" id="MobiDB-lite"/>
    </source>
</evidence>
<dbReference type="PANTHER" id="PTHR45904:SF1">
    <property type="entry name" value="TRNA (URACIL-5-)-METHYLTRANSFERASE HOMOLOG B"/>
    <property type="match status" value="1"/>
</dbReference>
<reference evidence="2 3" key="1">
    <citation type="journal article" date="2023" name="Arcadia Sci">
        <title>De novo assembly of a long-read Amblyomma americanum tick genome.</title>
        <authorList>
            <person name="Chou S."/>
            <person name="Poskanzer K.E."/>
            <person name="Rollins M."/>
            <person name="Thuy-Boun P.S."/>
        </authorList>
    </citation>
    <scope>NUCLEOTIDE SEQUENCE [LARGE SCALE GENOMIC DNA]</scope>
    <source>
        <strain evidence="2">F_SG_1</strain>
        <tissue evidence="2">Salivary glands</tissue>
    </source>
</reference>
<feature type="region of interest" description="Disordered" evidence="1">
    <location>
        <begin position="34"/>
        <end position="75"/>
    </location>
</feature>
<dbReference type="Proteomes" id="UP001321473">
    <property type="component" value="Unassembled WGS sequence"/>
</dbReference>
<dbReference type="InterPro" id="IPR045850">
    <property type="entry name" value="TRM2_met"/>
</dbReference>
<name>A0AAQ4EAE8_AMBAM</name>
<gene>
    <name evidence="2" type="ORF">V5799_025158</name>
</gene>
<protein>
    <submittedName>
        <fullName evidence="2">Uncharacterized protein</fullName>
    </submittedName>
</protein>
<comment type="caution">
    <text evidence="2">The sequence shown here is derived from an EMBL/GenBank/DDBJ whole genome shotgun (WGS) entry which is preliminary data.</text>
</comment>
<accession>A0AAQ4EAE8</accession>
<evidence type="ECO:0000313" key="3">
    <source>
        <dbReference type="Proteomes" id="UP001321473"/>
    </source>
</evidence>
<dbReference type="GO" id="GO:0003723">
    <property type="term" value="F:RNA binding"/>
    <property type="evidence" value="ECO:0007669"/>
    <property type="project" value="TreeGrafter"/>
</dbReference>
<dbReference type="EMBL" id="JARKHS020019550">
    <property type="protein sequence ID" value="KAK8771598.1"/>
    <property type="molecule type" value="Genomic_DNA"/>
</dbReference>
<proteinExistence type="predicted"/>